<comment type="cofactor">
    <cofactor evidence="1">
        <name>Mg(2+)</name>
        <dbReference type="ChEBI" id="CHEBI:18420"/>
    </cofactor>
</comment>
<dbReference type="PIRSF" id="PIRSF009407">
    <property type="entry name" value="IDH_monmr"/>
    <property type="match status" value="1"/>
</dbReference>
<keyword evidence="6" id="KW-0521">NADP</keyword>
<dbReference type="GO" id="GO:0046872">
    <property type="term" value="F:metal ion binding"/>
    <property type="evidence" value="ECO:0007669"/>
    <property type="project" value="UniProtKB-KW"/>
</dbReference>
<evidence type="ECO:0000256" key="1">
    <source>
        <dbReference type="ARBA" id="ARBA00001946"/>
    </source>
</evidence>
<dbReference type="Proteomes" id="UP000054937">
    <property type="component" value="Unassembled WGS sequence"/>
</dbReference>
<dbReference type="AlphaFoldDB" id="A0A0V0QRC1"/>
<dbReference type="PANTHER" id="PTHR36999:SF1">
    <property type="entry name" value="ISOCITRATE DEHYDROGENASE (NADP(+))"/>
    <property type="match status" value="1"/>
</dbReference>
<dbReference type="PANTHER" id="PTHR36999">
    <property type="entry name" value="ISOCITRATE DEHYDROGENASE [NADP]"/>
    <property type="match status" value="1"/>
</dbReference>
<gene>
    <name evidence="9" type="ORF">PPERSA_11793</name>
</gene>
<protein>
    <recommendedName>
        <fullName evidence="11">Isocitrate dehydrogenase (NADP(+))</fullName>
    </recommendedName>
</protein>
<dbReference type="InterPro" id="IPR004436">
    <property type="entry name" value="Isocitrate_DH_NADP_mono"/>
</dbReference>
<dbReference type="EMBL" id="LDAU01000111">
    <property type="protein sequence ID" value="KRX04737.1"/>
    <property type="molecule type" value="Genomic_DNA"/>
</dbReference>
<feature type="compositionally biased region" description="Basic residues" evidence="8">
    <location>
        <begin position="172"/>
        <end position="183"/>
    </location>
</feature>
<comment type="caution">
    <text evidence="9">The sequence shown here is derived from an EMBL/GenBank/DDBJ whole genome shotgun (WGS) entry which is preliminary data.</text>
</comment>
<dbReference type="NCBIfam" id="TIGR00178">
    <property type="entry name" value="monomer_idh"/>
    <property type="match status" value="1"/>
</dbReference>
<evidence type="ECO:0000256" key="6">
    <source>
        <dbReference type="ARBA" id="ARBA00022857"/>
    </source>
</evidence>
<keyword evidence="2" id="KW-0329">Glyoxylate bypass</keyword>
<dbReference type="OMA" id="GHMWGPD"/>
<dbReference type="SUPFAM" id="SSF53659">
    <property type="entry name" value="Isocitrate/Isopropylmalate dehydrogenase-like"/>
    <property type="match status" value="1"/>
</dbReference>
<keyword evidence="7" id="KW-0560">Oxidoreductase</keyword>
<dbReference type="GO" id="GO:0006099">
    <property type="term" value="P:tricarboxylic acid cycle"/>
    <property type="evidence" value="ECO:0007669"/>
    <property type="project" value="UniProtKB-KW"/>
</dbReference>
<evidence type="ECO:0000313" key="9">
    <source>
        <dbReference type="EMBL" id="KRX04737.1"/>
    </source>
</evidence>
<keyword evidence="4" id="KW-0479">Metal-binding</keyword>
<evidence type="ECO:0008006" key="11">
    <source>
        <dbReference type="Google" id="ProtNLM"/>
    </source>
</evidence>
<dbReference type="GO" id="GO:0004450">
    <property type="term" value="F:isocitrate dehydrogenase (NADP+) activity"/>
    <property type="evidence" value="ECO:0007669"/>
    <property type="project" value="InterPro"/>
</dbReference>
<organism evidence="9 10">
    <name type="scientific">Pseudocohnilembus persalinus</name>
    <name type="common">Ciliate</name>
    <dbReference type="NCBI Taxonomy" id="266149"/>
    <lineage>
        <taxon>Eukaryota</taxon>
        <taxon>Sar</taxon>
        <taxon>Alveolata</taxon>
        <taxon>Ciliophora</taxon>
        <taxon>Intramacronucleata</taxon>
        <taxon>Oligohymenophorea</taxon>
        <taxon>Scuticociliatia</taxon>
        <taxon>Philasterida</taxon>
        <taxon>Pseudocohnilembidae</taxon>
        <taxon>Pseudocohnilembus</taxon>
    </lineage>
</organism>
<keyword evidence="3" id="KW-0816">Tricarboxylic acid cycle</keyword>
<name>A0A0V0QRC1_PSEPJ</name>
<feature type="region of interest" description="Disordered" evidence="8">
    <location>
        <begin position="161"/>
        <end position="192"/>
    </location>
</feature>
<dbReference type="GO" id="GO:0006097">
    <property type="term" value="P:glyoxylate cycle"/>
    <property type="evidence" value="ECO:0007669"/>
    <property type="project" value="UniProtKB-KW"/>
</dbReference>
<proteinExistence type="predicted"/>
<reference evidence="9 10" key="1">
    <citation type="journal article" date="2015" name="Sci. Rep.">
        <title>Genome of the facultative scuticociliatosis pathogen Pseudocohnilembus persalinus provides insight into its virulence through horizontal gene transfer.</title>
        <authorList>
            <person name="Xiong J."/>
            <person name="Wang G."/>
            <person name="Cheng J."/>
            <person name="Tian M."/>
            <person name="Pan X."/>
            <person name="Warren A."/>
            <person name="Jiang C."/>
            <person name="Yuan D."/>
            <person name="Miao W."/>
        </authorList>
    </citation>
    <scope>NUCLEOTIDE SEQUENCE [LARGE SCALE GENOMIC DNA]</scope>
    <source>
        <strain evidence="9">36N120E</strain>
    </source>
</reference>
<dbReference type="Pfam" id="PF03971">
    <property type="entry name" value="IDH"/>
    <property type="match status" value="1"/>
</dbReference>
<evidence type="ECO:0000256" key="4">
    <source>
        <dbReference type="ARBA" id="ARBA00022723"/>
    </source>
</evidence>
<keyword evidence="5" id="KW-0460">Magnesium</keyword>
<evidence type="ECO:0000256" key="7">
    <source>
        <dbReference type="ARBA" id="ARBA00023002"/>
    </source>
</evidence>
<keyword evidence="10" id="KW-1185">Reference proteome</keyword>
<evidence type="ECO:0000256" key="5">
    <source>
        <dbReference type="ARBA" id="ARBA00022842"/>
    </source>
</evidence>
<sequence>MLKRLTTVQKQLSFTQKMHKTVSQQKIIYTETDEAPNLATYSLLPIIQRFAIPSGIQVEKRDISVAGRILATFPDFLTPEQQIPDELHNIGEICKTPNGNVIKLPNISASVPQLRAAIAELQSKGYKVPNYNPNPKTQEEIEIKNRYAKVLGSAVNPVLREGNSDRRCAPPVKKHAQSIKKRSPALQEWKKDNKSRVASMQSGDFFQNEQSYQMQQAGTVNITFHKENGETEVLKKDLKLQEGEVIDATFMDAQALNQFFEQELERCQKEGIMVSLHMKATMMKVSDPIIFGHCVKVYYKDVFQKYGELFEELGVNVNNGLGDLYDKIKGHAKQQEIEQAIQEVYKTRPGLAMVNSAKGITNLHVPSDVIIDASMPNVVRDGGQMWNKDDKLQEVVCMIPDRSYATMYDAIIEDCQKNGQFDYHTMGHSANVGLMAQKAEEYGSHDKTFEISAKGTVKVTDQNGKEIFSHNVNKGDIYRMCQTKALPIKDWVKLAVTRARDSNSKAIFWLDPARAHDRTLIELAKKHLQEHDLTGLDIEFRTPRDAMIETCRRIREGKDTISVTGNVLRDYLTDLFPILELGTSAKMLSIVPLLAGGCLLETGAGGSAPKHVEQLVEENHLRWDSLGEYLATSIGFTELGKRSNNEKATLLGDTLMEAVGSWLENDKVPGRKAKQIDNRGSNYYLALYWAQAMAKRDSSWAYLAEQLEKNEEQIVKDLIECQGKPVDIGGYYKLDPVKANAVMRPSKILNEIIDKY</sequence>
<evidence type="ECO:0000256" key="8">
    <source>
        <dbReference type="SAM" id="MobiDB-lite"/>
    </source>
</evidence>
<accession>A0A0V0QRC1</accession>
<dbReference type="Gene3D" id="3.40.718.10">
    <property type="entry name" value="Isopropylmalate Dehydrogenase"/>
    <property type="match status" value="1"/>
</dbReference>
<evidence type="ECO:0000256" key="3">
    <source>
        <dbReference type="ARBA" id="ARBA00022532"/>
    </source>
</evidence>
<dbReference type="OrthoDB" id="408849at2759"/>
<evidence type="ECO:0000256" key="2">
    <source>
        <dbReference type="ARBA" id="ARBA00022435"/>
    </source>
</evidence>
<dbReference type="InParanoid" id="A0A0V0QRC1"/>
<evidence type="ECO:0000313" key="10">
    <source>
        <dbReference type="Proteomes" id="UP000054937"/>
    </source>
</evidence>